<gene>
    <name evidence="8" type="ORF">R3L15_11050</name>
    <name evidence="7" type="ORF">R3L16_10540</name>
</gene>
<comment type="subcellular location">
    <subcellularLocation>
        <location evidence="1">Cytoplasm</location>
    </subcellularLocation>
</comment>
<evidence type="ECO:0000256" key="6">
    <source>
        <dbReference type="SAM" id="Phobius"/>
    </source>
</evidence>
<evidence type="ECO:0000256" key="2">
    <source>
        <dbReference type="ARBA" id="ARBA00022490"/>
    </source>
</evidence>
<name>A0AAU6P554_9FLAO</name>
<accession>A0AAU6P554</accession>
<keyword evidence="9" id="KW-1185">Reference proteome</keyword>
<evidence type="ECO:0000256" key="5">
    <source>
        <dbReference type="ARBA" id="ARBA00038253"/>
    </source>
</evidence>
<organism evidence="8">
    <name type="scientific">Mangrovimonas cancribranchiae</name>
    <dbReference type="NCBI Taxonomy" id="3080055"/>
    <lineage>
        <taxon>Bacteria</taxon>
        <taxon>Pseudomonadati</taxon>
        <taxon>Bacteroidota</taxon>
        <taxon>Flavobacteriia</taxon>
        <taxon>Flavobacteriales</taxon>
        <taxon>Flavobacteriaceae</taxon>
        <taxon>Mangrovimonas</taxon>
    </lineage>
</organism>
<dbReference type="PANTHER" id="PTHR46630">
    <property type="entry name" value="TETRATRICOPEPTIDE REPEAT PROTEIN 29"/>
    <property type="match status" value="1"/>
</dbReference>
<dbReference type="Gene3D" id="1.25.40.10">
    <property type="entry name" value="Tetratricopeptide repeat domain"/>
    <property type="match status" value="2"/>
</dbReference>
<evidence type="ECO:0000313" key="8">
    <source>
        <dbReference type="EMBL" id="WXA12656.1"/>
    </source>
</evidence>
<evidence type="ECO:0000313" key="7">
    <source>
        <dbReference type="EMBL" id="WXA02183.1"/>
    </source>
</evidence>
<keyword evidence="2" id="KW-0963">Cytoplasm</keyword>
<feature type="transmembrane region" description="Helical" evidence="6">
    <location>
        <begin position="342"/>
        <end position="360"/>
    </location>
</feature>
<dbReference type="InterPro" id="IPR051476">
    <property type="entry name" value="Bac_ResReg_Asp_Phosphatase"/>
</dbReference>
<dbReference type="Proteomes" id="UP001368318">
    <property type="component" value="Chromosome"/>
</dbReference>
<evidence type="ECO:0000256" key="3">
    <source>
        <dbReference type="ARBA" id="ARBA00022737"/>
    </source>
</evidence>
<keyword evidence="4" id="KW-0802">TPR repeat</keyword>
<dbReference type="GO" id="GO:0005737">
    <property type="term" value="C:cytoplasm"/>
    <property type="evidence" value="ECO:0007669"/>
    <property type="project" value="UniProtKB-SubCell"/>
</dbReference>
<dbReference type="SUPFAM" id="SSF48452">
    <property type="entry name" value="TPR-like"/>
    <property type="match status" value="1"/>
</dbReference>
<proteinExistence type="inferred from homology"/>
<dbReference type="Pfam" id="PF13181">
    <property type="entry name" value="TPR_8"/>
    <property type="match status" value="1"/>
</dbReference>
<dbReference type="InterPro" id="IPR011990">
    <property type="entry name" value="TPR-like_helical_dom_sf"/>
</dbReference>
<dbReference type="EMBL" id="CP136924">
    <property type="protein sequence ID" value="WXA02183.1"/>
    <property type="molecule type" value="Genomic_DNA"/>
</dbReference>
<keyword evidence="3" id="KW-0677">Repeat</keyword>
<dbReference type="RefSeq" id="WP_338731723.1">
    <property type="nucleotide sequence ID" value="NZ_CP136924.1"/>
</dbReference>
<keyword evidence="6" id="KW-0812">Transmembrane</keyword>
<evidence type="ECO:0000313" key="9">
    <source>
        <dbReference type="Proteomes" id="UP001368318"/>
    </source>
</evidence>
<keyword evidence="6" id="KW-1133">Transmembrane helix</keyword>
<dbReference type="PANTHER" id="PTHR46630:SF1">
    <property type="entry name" value="TETRATRICOPEPTIDE REPEAT PROTEIN 29"/>
    <property type="match status" value="1"/>
</dbReference>
<evidence type="ECO:0000256" key="4">
    <source>
        <dbReference type="ARBA" id="ARBA00022803"/>
    </source>
</evidence>
<evidence type="ECO:0000256" key="1">
    <source>
        <dbReference type="ARBA" id="ARBA00004496"/>
    </source>
</evidence>
<evidence type="ECO:0008006" key="10">
    <source>
        <dbReference type="Google" id="ProtNLM"/>
    </source>
</evidence>
<dbReference type="KEGG" id="mcaa:R3L15_11050"/>
<comment type="similarity">
    <text evidence="5">Belongs to the Rap family.</text>
</comment>
<reference evidence="8 9" key="1">
    <citation type="submission" date="2023-10" db="EMBL/GenBank/DDBJ databases">
        <title>Culture-based analysis of two novel bacteria associated with mangrove crab gills.</title>
        <authorList>
            <person name="Yang X."/>
            <person name="Garuglieri E."/>
            <person name="Van Goethem M.W."/>
            <person name="Fusi M."/>
            <person name="Marasco R."/>
            <person name="Daffonchio D.G."/>
        </authorList>
    </citation>
    <scope>NUCLEOTIDE SEQUENCE</scope>
    <source>
        <strain evidence="8">UG2-1</strain>
        <strain evidence="7">UG2-2</strain>
        <strain evidence="9">UG2_2</strain>
    </source>
</reference>
<dbReference type="EMBL" id="CP136925">
    <property type="protein sequence ID" value="WXA12656.1"/>
    <property type="molecule type" value="Genomic_DNA"/>
</dbReference>
<sequence length="387" mass="44623">MKIKTCYTIFLTVFAIQVAVSNIPELKVIQEIDSLLEVGKSKVYENPDESIKLGLTIYENNLYTQKNRIRGLILVSLAYTSKRDYQKALEYATEANNLSSEIDDEKLQIEILFKIGILYQQLKIYDKSLEYIEKTEQLSSLYPPQDPIRKYLANSYAVKGFIYKENLNCDIALEFFNKSIREYKSLGSAAYYTNLSIVNYNKGNCYSLLSEYNLAKESFEKAISYAELEEANSLISFAQKGLAEVYLLEGQYEIALSLLEAALKTSSKVGDLILNQGIYKGLFENHLALNNWESYQKYYDLYLKTQLEIKKSERNSINISINENYKNQEAILKASDVRFKTIIKWIFSFIILVILAVFLIERKNKKTIKTLQKKIKDIQNTKPASTV</sequence>
<dbReference type="SMART" id="SM00028">
    <property type="entry name" value="TPR"/>
    <property type="match status" value="5"/>
</dbReference>
<protein>
    <recommendedName>
        <fullName evidence="10">Tetratricopeptide repeat protein</fullName>
    </recommendedName>
</protein>
<keyword evidence="6" id="KW-0472">Membrane</keyword>
<dbReference type="InterPro" id="IPR019734">
    <property type="entry name" value="TPR_rpt"/>
</dbReference>
<dbReference type="AlphaFoldDB" id="A0AAU6P554"/>